<dbReference type="AlphaFoldDB" id="A0AAV8WNJ3"/>
<gene>
    <name evidence="1" type="ORF">NQ314_019368</name>
</gene>
<dbReference type="EMBL" id="JANEYF010005472">
    <property type="protein sequence ID" value="KAJ8928088.1"/>
    <property type="molecule type" value="Genomic_DNA"/>
</dbReference>
<evidence type="ECO:0008006" key="3">
    <source>
        <dbReference type="Google" id="ProtNLM"/>
    </source>
</evidence>
<protein>
    <recommendedName>
        <fullName evidence="3">Reverse transcriptase</fullName>
    </recommendedName>
</protein>
<sequence length="318" mass="36978">MINNDLSLAPEKTEAILAIRRKQHGHVEFLLEGKVIETTDSLKYLGVIIDKGMNFGKHITHAANRASAAVTALCRIMPRIGGSSESKRRILSVVTDSILLYASPIWENVLKYQKYKTMAEQVQRKMALRISRGYRTISTEAARVISRIVPIDLMVEERTGTIGMAEVQKRSARKNTIAKWQNRWQNSGKDIWLHRLLPDITVWYYRTHGEVDSWLTQVMTSHGSFQAYLKRISKSDDDTCIYCHEEPDDACHSLFRCNKWREQRERMEATFGQELRPGNLIHNMIEDAHKWRTVETVVKEIMHTKEEDEIRRDKERLN</sequence>
<dbReference type="Proteomes" id="UP001162156">
    <property type="component" value="Unassembled WGS sequence"/>
</dbReference>
<evidence type="ECO:0000313" key="1">
    <source>
        <dbReference type="EMBL" id="KAJ8928088.1"/>
    </source>
</evidence>
<proteinExistence type="predicted"/>
<name>A0AAV8WNJ3_9CUCU</name>
<organism evidence="1 2">
    <name type="scientific">Rhamnusium bicolor</name>
    <dbReference type="NCBI Taxonomy" id="1586634"/>
    <lineage>
        <taxon>Eukaryota</taxon>
        <taxon>Metazoa</taxon>
        <taxon>Ecdysozoa</taxon>
        <taxon>Arthropoda</taxon>
        <taxon>Hexapoda</taxon>
        <taxon>Insecta</taxon>
        <taxon>Pterygota</taxon>
        <taxon>Neoptera</taxon>
        <taxon>Endopterygota</taxon>
        <taxon>Coleoptera</taxon>
        <taxon>Polyphaga</taxon>
        <taxon>Cucujiformia</taxon>
        <taxon>Chrysomeloidea</taxon>
        <taxon>Cerambycidae</taxon>
        <taxon>Lepturinae</taxon>
        <taxon>Rhagiini</taxon>
        <taxon>Rhamnusium</taxon>
    </lineage>
</organism>
<reference evidence="1" key="1">
    <citation type="journal article" date="2023" name="Insect Mol. Biol.">
        <title>Genome sequencing provides insights into the evolution of gene families encoding plant cell wall-degrading enzymes in longhorned beetles.</title>
        <authorList>
            <person name="Shin N.R."/>
            <person name="Okamura Y."/>
            <person name="Kirsch R."/>
            <person name="Pauchet Y."/>
        </authorList>
    </citation>
    <scope>NUCLEOTIDE SEQUENCE</scope>
    <source>
        <strain evidence="1">RBIC_L_NR</strain>
    </source>
</reference>
<comment type="caution">
    <text evidence="1">The sequence shown here is derived from an EMBL/GenBank/DDBJ whole genome shotgun (WGS) entry which is preliminary data.</text>
</comment>
<evidence type="ECO:0000313" key="2">
    <source>
        <dbReference type="Proteomes" id="UP001162156"/>
    </source>
</evidence>
<keyword evidence="2" id="KW-1185">Reference proteome</keyword>
<accession>A0AAV8WNJ3</accession>